<dbReference type="AlphaFoldDB" id="A0AB38XRX9"/>
<feature type="region of interest" description="Disordered" evidence="1">
    <location>
        <begin position="1"/>
        <end position="27"/>
    </location>
</feature>
<accession>A0AB38XRX9</accession>
<name>A0AB38XRX9_9ACTO</name>
<evidence type="ECO:0000313" key="3">
    <source>
        <dbReference type="Proteomes" id="UP001211044"/>
    </source>
</evidence>
<dbReference type="InterPro" id="IPR022183">
    <property type="entry name" value="DUF3710"/>
</dbReference>
<evidence type="ECO:0000313" key="2">
    <source>
        <dbReference type="EMBL" id="WCE47078.1"/>
    </source>
</evidence>
<protein>
    <submittedName>
        <fullName evidence="2">DUF3710 domain-containing protein</fullName>
    </submittedName>
</protein>
<dbReference type="RefSeq" id="WP_004805305.1">
    <property type="nucleotide sequence ID" value="NZ_CP116394.1"/>
</dbReference>
<evidence type="ECO:0000256" key="1">
    <source>
        <dbReference type="SAM" id="MobiDB-lite"/>
    </source>
</evidence>
<dbReference type="Proteomes" id="UP001211044">
    <property type="component" value="Chromosome"/>
</dbReference>
<organism evidence="2 3">
    <name type="scientific">Winkia neuii subsp. anitrata</name>
    <dbReference type="NCBI Taxonomy" id="29318"/>
    <lineage>
        <taxon>Bacteria</taxon>
        <taxon>Bacillati</taxon>
        <taxon>Actinomycetota</taxon>
        <taxon>Actinomycetes</taxon>
        <taxon>Actinomycetales</taxon>
        <taxon>Actinomycetaceae</taxon>
        <taxon>Winkia</taxon>
    </lineage>
</organism>
<sequence length="213" mass="22706">MGLFSRRKKKVSQAEVSPEPVAQEADAAPLAKTVGPFDISQVEGDEPLVDFGPIKLPYVQGMQINPLPHQNQLIGLRVILNNAAFELGVFAAPRSGGAWAASAPAMLEGFAQMGWKAQKVSLPEGDAVLATPPEGEEQLPSLTVGVEGPRWLLRVCYLGSAATDEAARRSLDSVLHGIVIDRGSEAKAPGDRLLLTLPAELVEQIAEQNEPEQ</sequence>
<feature type="compositionally biased region" description="Basic residues" evidence="1">
    <location>
        <begin position="1"/>
        <end position="11"/>
    </location>
</feature>
<gene>
    <name evidence="2" type="ORF">PIG85_05370</name>
</gene>
<proteinExistence type="predicted"/>
<dbReference type="KEGG" id="wne:PIG85_05370"/>
<dbReference type="Pfam" id="PF12502">
    <property type="entry name" value="DUF3710"/>
    <property type="match status" value="1"/>
</dbReference>
<dbReference type="EMBL" id="CP116394">
    <property type="protein sequence ID" value="WCE47078.1"/>
    <property type="molecule type" value="Genomic_DNA"/>
</dbReference>
<reference evidence="2" key="1">
    <citation type="submission" date="2023-01" db="EMBL/GenBank/DDBJ databases">
        <title>Comparative Genomic Analysis of the Clinically-Derived Winkia Strain NY0527 Provides Evidence into the Taxonomic Reassignment of Winkia neuii and Characterizes Their Virulence Traits.</title>
        <authorList>
            <person name="Cai X."/>
            <person name="Peng Y."/>
            <person name="Li M."/>
            <person name="Qiu Y."/>
            <person name="Wang Y."/>
            <person name="Xu L."/>
            <person name="Hou Q."/>
        </authorList>
    </citation>
    <scope>NUCLEOTIDE SEQUENCE</scope>
    <source>
        <strain evidence="2">NY0527</strain>
    </source>
</reference>